<dbReference type="InterPro" id="IPR012902">
    <property type="entry name" value="N_methyl_site"/>
</dbReference>
<name>A0ABT7HT10_9BACT</name>
<dbReference type="EMBL" id="JANURM010000044">
    <property type="protein sequence ID" value="MDL0090061.1"/>
    <property type="molecule type" value="Genomic_DNA"/>
</dbReference>
<dbReference type="PANTHER" id="PTHR30093">
    <property type="entry name" value="GENERAL SECRETION PATHWAY PROTEIN G"/>
    <property type="match status" value="1"/>
</dbReference>
<organism evidence="1 2">
    <name type="scientific">Campylobacter gastrosuis</name>
    <dbReference type="NCBI Taxonomy" id="2974576"/>
    <lineage>
        <taxon>Bacteria</taxon>
        <taxon>Pseudomonadati</taxon>
        <taxon>Campylobacterota</taxon>
        <taxon>Epsilonproteobacteria</taxon>
        <taxon>Campylobacterales</taxon>
        <taxon>Campylobacteraceae</taxon>
        <taxon>Campylobacter</taxon>
    </lineage>
</organism>
<sequence>MKKGFTMIELIFVIVILGILAAVAVPRLTATRDDAELAKAATNLTTAISDITAYYTSQGELSNQIGDMTNVILDNKDSQKGTLKAKNKECIILKIGNGGNTADQTSTSTLTVVKGGGSSDKICSDLYKLPAIAKILDTDSGAIDLAGKGVKWGDEETKKPKQ</sequence>
<dbReference type="RefSeq" id="WP_284938876.1">
    <property type="nucleotide sequence ID" value="NZ_JANURM010000044.1"/>
</dbReference>
<proteinExistence type="predicted"/>
<reference evidence="1" key="2">
    <citation type="journal article" date="2023" name="Microorganisms">
        <title>Isolation and Genomic Characteristics of Cat-Borne Campylobacter felis sp. nov. and Sheep-Borne Campylobacter ovis sp. nov.</title>
        <authorList>
            <person name="Wang H."/>
            <person name="Li Y."/>
            <person name="Gu Y."/>
            <person name="Zhou G."/>
            <person name="Chen X."/>
            <person name="Zhang X."/>
            <person name="Shao Z."/>
            <person name="Zhang J."/>
            <person name="Zhang M."/>
        </authorList>
    </citation>
    <scope>NUCLEOTIDE SEQUENCE</scope>
    <source>
        <strain evidence="1">PS10</strain>
    </source>
</reference>
<keyword evidence="2" id="KW-1185">Reference proteome</keyword>
<dbReference type="Proteomes" id="UP001173801">
    <property type="component" value="Unassembled WGS sequence"/>
</dbReference>
<evidence type="ECO:0000313" key="1">
    <source>
        <dbReference type="EMBL" id="MDL0090061.1"/>
    </source>
</evidence>
<gene>
    <name evidence="1" type="ORF">NYG85_11915</name>
</gene>
<protein>
    <submittedName>
        <fullName evidence="1">Type II secretion system GspH family protein</fullName>
    </submittedName>
</protein>
<accession>A0ABT7HT10</accession>
<dbReference type="Pfam" id="PF07963">
    <property type="entry name" value="N_methyl"/>
    <property type="match status" value="1"/>
</dbReference>
<evidence type="ECO:0000313" key="2">
    <source>
        <dbReference type="Proteomes" id="UP001173801"/>
    </source>
</evidence>
<dbReference type="Gene3D" id="3.30.700.10">
    <property type="entry name" value="Glycoprotein, Type 4 Pilin"/>
    <property type="match status" value="1"/>
</dbReference>
<dbReference type="NCBIfam" id="TIGR02532">
    <property type="entry name" value="IV_pilin_GFxxxE"/>
    <property type="match status" value="1"/>
</dbReference>
<comment type="caution">
    <text evidence="1">The sequence shown here is derived from an EMBL/GenBank/DDBJ whole genome shotgun (WGS) entry which is preliminary data.</text>
</comment>
<reference evidence="1" key="1">
    <citation type="submission" date="2022-08" db="EMBL/GenBank/DDBJ databases">
        <authorList>
            <person name="Wang H."/>
        </authorList>
    </citation>
    <scope>NUCLEOTIDE SEQUENCE</scope>
    <source>
        <strain evidence="1">PS10</strain>
    </source>
</reference>
<dbReference type="InterPro" id="IPR045584">
    <property type="entry name" value="Pilin-like"/>
</dbReference>
<dbReference type="SUPFAM" id="SSF54523">
    <property type="entry name" value="Pili subunits"/>
    <property type="match status" value="1"/>
</dbReference>